<dbReference type="WBParaSite" id="HPLM_0000189201-mRNA-1">
    <property type="protein sequence ID" value="HPLM_0000189201-mRNA-1"/>
    <property type="gene ID" value="HPLM_0000189201"/>
</dbReference>
<name>A0A0N4VX72_HAEPC</name>
<accession>A0A0N4VX72</accession>
<dbReference type="EMBL" id="UZAF01002992">
    <property type="protein sequence ID" value="VDO11862.1"/>
    <property type="molecule type" value="Genomic_DNA"/>
</dbReference>
<keyword evidence="2" id="KW-1185">Reference proteome</keyword>
<reference evidence="3" key="1">
    <citation type="submission" date="2017-02" db="UniProtKB">
        <authorList>
            <consortium name="WormBaseParasite"/>
        </authorList>
    </citation>
    <scope>IDENTIFICATION</scope>
</reference>
<proteinExistence type="predicted"/>
<organism evidence="3">
    <name type="scientific">Haemonchus placei</name>
    <name type="common">Barber's pole worm</name>
    <dbReference type="NCBI Taxonomy" id="6290"/>
    <lineage>
        <taxon>Eukaryota</taxon>
        <taxon>Metazoa</taxon>
        <taxon>Ecdysozoa</taxon>
        <taxon>Nematoda</taxon>
        <taxon>Chromadorea</taxon>
        <taxon>Rhabditida</taxon>
        <taxon>Rhabditina</taxon>
        <taxon>Rhabditomorpha</taxon>
        <taxon>Strongyloidea</taxon>
        <taxon>Trichostrongylidae</taxon>
        <taxon>Haemonchus</taxon>
    </lineage>
</organism>
<evidence type="ECO:0000313" key="2">
    <source>
        <dbReference type="Proteomes" id="UP000268014"/>
    </source>
</evidence>
<protein>
    <submittedName>
        <fullName evidence="3">KTSC domain-containing protein</fullName>
    </submittedName>
</protein>
<dbReference type="AlphaFoldDB" id="A0A0N4VX72"/>
<dbReference type="Proteomes" id="UP000268014">
    <property type="component" value="Unassembled WGS sequence"/>
</dbReference>
<sequence length="52" mass="6075">MYVAKRIVRILTVSQAQWSFPLKNQIPKRLLSLTASKFHGDYEYQVSTGIYK</sequence>
<gene>
    <name evidence="1" type="ORF">HPLM_LOCUS1890</name>
</gene>
<evidence type="ECO:0000313" key="3">
    <source>
        <dbReference type="WBParaSite" id="HPLM_0000189201-mRNA-1"/>
    </source>
</evidence>
<evidence type="ECO:0000313" key="1">
    <source>
        <dbReference type="EMBL" id="VDO11862.1"/>
    </source>
</evidence>
<reference evidence="1 2" key="2">
    <citation type="submission" date="2018-11" db="EMBL/GenBank/DDBJ databases">
        <authorList>
            <consortium name="Pathogen Informatics"/>
        </authorList>
    </citation>
    <scope>NUCLEOTIDE SEQUENCE [LARGE SCALE GENOMIC DNA]</scope>
    <source>
        <strain evidence="1 2">MHpl1</strain>
    </source>
</reference>